<dbReference type="KEGG" id="vde:111245514"/>
<dbReference type="GeneID" id="111245514"/>
<dbReference type="GO" id="GO:0046856">
    <property type="term" value="P:phosphatidylinositol dephosphorylation"/>
    <property type="evidence" value="ECO:0007669"/>
    <property type="project" value="TreeGrafter"/>
</dbReference>
<dbReference type="PANTHER" id="PTHR10807:SF8">
    <property type="entry name" value="PHOSPHATIDYLINOSITOL-3-PHOSPHATE PHOSPHATASE"/>
    <property type="match status" value="1"/>
</dbReference>
<keyword evidence="4" id="KW-1185">Reference proteome</keyword>
<reference evidence="3" key="1">
    <citation type="submission" date="2021-01" db="UniProtKB">
        <authorList>
            <consortium name="EnsemblMetazoa"/>
        </authorList>
    </citation>
    <scope>IDENTIFICATION</scope>
</reference>
<dbReference type="InterPro" id="IPR048994">
    <property type="entry name" value="PH-GRAM_MTMR6-9"/>
</dbReference>
<evidence type="ECO:0000313" key="4">
    <source>
        <dbReference type="Proteomes" id="UP000594260"/>
    </source>
</evidence>
<dbReference type="PROSITE" id="PS51339">
    <property type="entry name" value="PPASE_MYOTUBULARIN"/>
    <property type="match status" value="1"/>
</dbReference>
<dbReference type="InParanoid" id="A0A7M7JC24"/>
<dbReference type="Pfam" id="PF21098">
    <property type="entry name" value="PH-GRAM_MTMR6-like"/>
    <property type="match status" value="1"/>
</dbReference>
<dbReference type="InterPro" id="IPR010569">
    <property type="entry name" value="Myotubularin-like_Pase_dom"/>
</dbReference>
<evidence type="ECO:0000313" key="3">
    <source>
        <dbReference type="EnsemblMetazoa" id="XP_022649715"/>
    </source>
</evidence>
<organism evidence="3 4">
    <name type="scientific">Varroa destructor</name>
    <name type="common">Honeybee mite</name>
    <dbReference type="NCBI Taxonomy" id="109461"/>
    <lineage>
        <taxon>Eukaryota</taxon>
        <taxon>Metazoa</taxon>
        <taxon>Ecdysozoa</taxon>
        <taxon>Arthropoda</taxon>
        <taxon>Chelicerata</taxon>
        <taxon>Arachnida</taxon>
        <taxon>Acari</taxon>
        <taxon>Parasitiformes</taxon>
        <taxon>Mesostigmata</taxon>
        <taxon>Gamasina</taxon>
        <taxon>Dermanyssoidea</taxon>
        <taxon>Varroidae</taxon>
        <taxon>Varroa</taxon>
    </lineage>
</organism>
<dbReference type="EnsemblMetazoa" id="XM_022793980">
    <property type="protein sequence ID" value="XP_022649715"/>
    <property type="gene ID" value="LOC111245514"/>
</dbReference>
<dbReference type="AlphaFoldDB" id="A0A7M7JC24"/>
<sequence>MLSLPRCRPFYCCCFTILHPGILAFHTILRMYECWIGSMRRSIRWDLCSSPQRTSFSMTLNDAARPGCFTCIYSNTISTFRCSAKSMEKQALTTSGCPLVVRSKNFLSVTFLIPAERQCHDIYQSLLQLSQSVHVHQLYCFHYTACSEDLPKTFGWDFFSLEEEFQRQGVPNKQWIKSDINSNYQVNENCQMLAAYRLLQLTSYWLFEVFIDLR</sequence>
<protein>
    <recommendedName>
        <fullName evidence="2">Myotubularin phosphatase domain-containing protein</fullName>
    </recommendedName>
</protein>
<dbReference type="OrthoDB" id="271628at2759"/>
<dbReference type="GO" id="GO:0106018">
    <property type="term" value="F:phosphatidylinositol-3,5-bisphosphate phosphatase activity"/>
    <property type="evidence" value="ECO:0007669"/>
    <property type="project" value="TreeGrafter"/>
</dbReference>
<feature type="domain" description="Myotubularin phosphatase" evidence="2">
    <location>
        <begin position="155"/>
        <end position="214"/>
    </location>
</feature>
<dbReference type="RefSeq" id="XP_022649715.1">
    <property type="nucleotide sequence ID" value="XM_022793980.1"/>
</dbReference>
<dbReference type="Proteomes" id="UP000594260">
    <property type="component" value="Unplaced"/>
</dbReference>
<dbReference type="GO" id="GO:0004438">
    <property type="term" value="F:phosphatidylinositol-3-phosphate phosphatase activity"/>
    <property type="evidence" value="ECO:0007669"/>
    <property type="project" value="TreeGrafter"/>
</dbReference>
<dbReference type="GO" id="GO:0005737">
    <property type="term" value="C:cytoplasm"/>
    <property type="evidence" value="ECO:0007669"/>
    <property type="project" value="TreeGrafter"/>
</dbReference>
<evidence type="ECO:0000256" key="1">
    <source>
        <dbReference type="ARBA" id="ARBA00007471"/>
    </source>
</evidence>
<dbReference type="PANTHER" id="PTHR10807">
    <property type="entry name" value="MYOTUBULARIN-RELATED"/>
    <property type="match status" value="1"/>
</dbReference>
<proteinExistence type="inferred from homology"/>
<accession>A0A7M7JC24</accession>
<dbReference type="InterPro" id="IPR011993">
    <property type="entry name" value="PH-like_dom_sf"/>
</dbReference>
<name>A0A7M7JC24_VARDE</name>
<dbReference type="Gene3D" id="2.30.29.30">
    <property type="entry name" value="Pleckstrin-homology domain (PH domain)/Phosphotyrosine-binding domain (PTB)"/>
    <property type="match status" value="1"/>
</dbReference>
<comment type="similarity">
    <text evidence="1">Belongs to the protein-tyrosine phosphatase family. Non-receptor class myotubularin subfamily.</text>
</comment>
<dbReference type="InterPro" id="IPR030564">
    <property type="entry name" value="Myotubularin"/>
</dbReference>
<evidence type="ECO:0000259" key="2">
    <source>
        <dbReference type="PROSITE" id="PS51339"/>
    </source>
</evidence>